<feature type="transmembrane region" description="Helical" evidence="1">
    <location>
        <begin position="6"/>
        <end position="26"/>
    </location>
</feature>
<name>A0ABT0RVY2_9SPHN</name>
<accession>A0ABT0RVY2</accession>
<keyword evidence="1" id="KW-0812">Transmembrane</keyword>
<feature type="transmembrane region" description="Helical" evidence="1">
    <location>
        <begin position="231"/>
        <end position="249"/>
    </location>
</feature>
<feature type="transmembrane region" description="Helical" evidence="1">
    <location>
        <begin position="269"/>
        <end position="287"/>
    </location>
</feature>
<reference evidence="2 3" key="1">
    <citation type="submission" date="2022-05" db="EMBL/GenBank/DDBJ databases">
        <authorList>
            <person name="Jo J.-H."/>
            <person name="Im W.-T."/>
        </authorList>
    </citation>
    <scope>NUCLEOTIDE SEQUENCE [LARGE SCALE GENOMIC DNA]</scope>
    <source>
        <strain evidence="2 3">NSE70-1</strain>
    </source>
</reference>
<feature type="transmembrane region" description="Helical" evidence="1">
    <location>
        <begin position="95"/>
        <end position="116"/>
    </location>
</feature>
<comment type="caution">
    <text evidence="2">The sequence shown here is derived from an EMBL/GenBank/DDBJ whole genome shotgun (WGS) entry which is preliminary data.</text>
</comment>
<dbReference type="EMBL" id="JAMGBA010000002">
    <property type="protein sequence ID" value="MCL6698971.1"/>
    <property type="molecule type" value="Genomic_DNA"/>
</dbReference>
<evidence type="ECO:0000313" key="3">
    <source>
        <dbReference type="Proteomes" id="UP001203410"/>
    </source>
</evidence>
<feature type="transmembrane region" description="Helical" evidence="1">
    <location>
        <begin position="123"/>
        <end position="145"/>
    </location>
</feature>
<protein>
    <submittedName>
        <fullName evidence="2">Uncharacterized protein</fullName>
    </submittedName>
</protein>
<evidence type="ECO:0000313" key="2">
    <source>
        <dbReference type="EMBL" id="MCL6698971.1"/>
    </source>
</evidence>
<dbReference type="RefSeq" id="WP_249904350.1">
    <property type="nucleotide sequence ID" value="NZ_JAMGBA010000002.1"/>
</dbReference>
<dbReference type="Proteomes" id="UP001203410">
    <property type="component" value="Unassembled WGS sequence"/>
</dbReference>
<evidence type="ECO:0000256" key="1">
    <source>
        <dbReference type="SAM" id="Phobius"/>
    </source>
</evidence>
<feature type="transmembrane region" description="Helical" evidence="1">
    <location>
        <begin position="157"/>
        <end position="183"/>
    </location>
</feature>
<gene>
    <name evidence="2" type="ORF">LZ496_09280</name>
</gene>
<keyword evidence="1" id="KW-1133">Transmembrane helix</keyword>
<sequence length="293" mass="31525">MGLILTIIFAVFGLLLPWGIALGLRLRARGSAVFVGEMGWEPIVHSMLAYVLAFNITFFIQELFLVLPKSMVPGLTATLYHNNHDWTGLAPIAELFQGTGALAILFSGLFFSAIAASKARPSLFVLWMAFHGMFQSLPQFVVGAIAGGNDVGRAYDYLGIGAVGETLAALIALAAMPVAGLLLGRQFLAAAWDQRQLGSYCCRFGFLLRIAGLPALAALPIIIFYRVPRELIEVLAPPLLVPLFGYGWLQLAAFKPAGAKARGIRPQSVVPLLVAVALLLAIFQFVLRPGITF</sequence>
<feature type="transmembrane region" description="Helical" evidence="1">
    <location>
        <begin position="47"/>
        <end position="67"/>
    </location>
</feature>
<organism evidence="2 3">
    <name type="scientific">Sphingomonas caseinilyticus</name>
    <dbReference type="NCBI Taxonomy" id="2908205"/>
    <lineage>
        <taxon>Bacteria</taxon>
        <taxon>Pseudomonadati</taxon>
        <taxon>Pseudomonadota</taxon>
        <taxon>Alphaproteobacteria</taxon>
        <taxon>Sphingomonadales</taxon>
        <taxon>Sphingomonadaceae</taxon>
        <taxon>Sphingomonas</taxon>
    </lineage>
</organism>
<proteinExistence type="predicted"/>
<feature type="transmembrane region" description="Helical" evidence="1">
    <location>
        <begin position="204"/>
        <end position="225"/>
    </location>
</feature>
<keyword evidence="3" id="KW-1185">Reference proteome</keyword>
<keyword evidence="1" id="KW-0472">Membrane</keyword>